<evidence type="ECO:0000313" key="3">
    <source>
        <dbReference type="EMBL" id="TCP63559.1"/>
    </source>
</evidence>
<dbReference type="InterPro" id="IPR003343">
    <property type="entry name" value="Big_2"/>
</dbReference>
<comment type="caution">
    <text evidence="3">The sequence shown here is derived from an EMBL/GenBank/DDBJ whole genome shotgun (WGS) entry which is preliminary data.</text>
</comment>
<evidence type="ECO:0000259" key="2">
    <source>
        <dbReference type="SMART" id="SM00635"/>
    </source>
</evidence>
<dbReference type="InterPro" id="IPR008964">
    <property type="entry name" value="Invasin/intimin_cell_adhesion"/>
</dbReference>
<reference evidence="3 4" key="1">
    <citation type="submission" date="2019-03" db="EMBL/GenBank/DDBJ databases">
        <title>Genomic Encyclopedia of Type Strains, Phase IV (KMG-IV): sequencing the most valuable type-strain genomes for metagenomic binning, comparative biology and taxonomic classification.</title>
        <authorList>
            <person name="Goeker M."/>
        </authorList>
    </citation>
    <scope>NUCLEOTIDE SEQUENCE [LARGE SCALE GENOMIC DNA]</scope>
    <source>
        <strain evidence="3 4">DSM 46831</strain>
    </source>
</reference>
<protein>
    <submittedName>
        <fullName evidence="3">IgA peptidase M64</fullName>
    </submittedName>
</protein>
<sequence length="578" mass="64289">MRKWLLSSVAWMLTASLLMTSGTPNDVSASKMTKKEEGQGQYLVVDLQKEGEKIQIKELSMEEGDVEEGITPPQSDLDPQTKTETLLIKDRTGKTLYQTPFQFPIVRTVPPAMPDQKTNDHVPHQVPVNHPEVTLILPYFHEATTVEVKDSGTKATTQSSIPKNFHTQSHKKKVRPPKNNGKFEILLLASGYDESNRSEFEQQVSNIKQAIQTTEPFASYLNKVAIHTIDDSTPLGCQEGAQNIARLLVCNDSKVVKAAAHSGYGYDEIIVIHNTDNYGGSGMRDYSVSGFKTNSYSTYTVVYDGPWTARMAIHELGHSFGNLCDEYMYEDEGYSYVDCTNCRKDKSDLEKYVKGECSVGCDAKPDYFRAEDSIMLSLAIPTFNEVSIKADFAPYGLEKRLQYFTGKEQPKAVKRLQMNQEKVTLKPGESIQLAVTATYVDGTKEDVAYVANWRASNEKRISLSQGYMLALSSGKVRVKASYAGKTVSVSVHVEAPKKLVVSEKDITLKSGESKDIPVQAIYRDGTTQDVTRDVTWKTSNKRVATMENGVLSAHAKGKVVLTGIYNGRVAKIYVRVKE</sequence>
<gene>
    <name evidence="3" type="ORF">EDD57_1493</name>
</gene>
<feature type="chain" id="PRO_5038983127" evidence="1">
    <location>
        <begin position="21"/>
        <end position="578"/>
    </location>
</feature>
<dbReference type="Pfam" id="PF09471">
    <property type="entry name" value="Peptidase_M64"/>
    <property type="match status" value="1"/>
</dbReference>
<evidence type="ECO:0000256" key="1">
    <source>
        <dbReference type="SAM" id="SignalP"/>
    </source>
</evidence>
<keyword evidence="1" id="KW-0732">Signal</keyword>
<accession>A0A4R2RLP9</accession>
<dbReference type="InterPro" id="IPR019026">
    <property type="entry name" value="Peptidase_M64_IgA"/>
</dbReference>
<keyword evidence="4" id="KW-1185">Reference proteome</keyword>
<dbReference type="RefSeq" id="WP_131849773.1">
    <property type="nucleotide sequence ID" value="NZ_SLXV01000049.1"/>
</dbReference>
<name>A0A4R2RLP9_9BACL</name>
<feature type="signal peptide" evidence="1">
    <location>
        <begin position="1"/>
        <end position="20"/>
    </location>
</feature>
<dbReference type="SMART" id="SM00635">
    <property type="entry name" value="BID_2"/>
    <property type="match status" value="2"/>
</dbReference>
<feature type="domain" description="BIG2" evidence="2">
    <location>
        <begin position="412"/>
        <end position="492"/>
    </location>
</feature>
<feature type="domain" description="BIG2" evidence="2">
    <location>
        <begin position="495"/>
        <end position="575"/>
    </location>
</feature>
<organism evidence="3 4">
    <name type="scientific">Baia soyae</name>
    <dbReference type="NCBI Taxonomy" id="1544746"/>
    <lineage>
        <taxon>Bacteria</taxon>
        <taxon>Bacillati</taxon>
        <taxon>Bacillota</taxon>
        <taxon>Bacilli</taxon>
        <taxon>Bacillales</taxon>
        <taxon>Thermoactinomycetaceae</taxon>
        <taxon>Baia</taxon>
    </lineage>
</organism>
<dbReference type="Proteomes" id="UP000294746">
    <property type="component" value="Unassembled WGS sequence"/>
</dbReference>
<dbReference type="OrthoDB" id="503324at2"/>
<dbReference type="AlphaFoldDB" id="A0A4R2RLP9"/>
<dbReference type="InterPro" id="IPR024079">
    <property type="entry name" value="MetalloPept_cat_dom_sf"/>
</dbReference>
<dbReference type="GO" id="GO:0008237">
    <property type="term" value="F:metallopeptidase activity"/>
    <property type="evidence" value="ECO:0007669"/>
    <property type="project" value="InterPro"/>
</dbReference>
<evidence type="ECO:0000313" key="4">
    <source>
        <dbReference type="Proteomes" id="UP000294746"/>
    </source>
</evidence>
<dbReference type="EMBL" id="SLXV01000049">
    <property type="protein sequence ID" value="TCP63559.1"/>
    <property type="molecule type" value="Genomic_DNA"/>
</dbReference>
<dbReference type="Gene3D" id="2.60.40.1080">
    <property type="match status" value="2"/>
</dbReference>
<proteinExistence type="predicted"/>
<dbReference type="Gene3D" id="3.40.390.10">
    <property type="entry name" value="Collagenase (Catalytic Domain)"/>
    <property type="match status" value="1"/>
</dbReference>
<dbReference type="SUPFAM" id="SSF49373">
    <property type="entry name" value="Invasin/intimin cell-adhesion fragments"/>
    <property type="match status" value="1"/>
</dbReference>